<keyword evidence="3" id="KW-1185">Reference proteome</keyword>
<dbReference type="InterPro" id="IPR029064">
    <property type="entry name" value="Ribosomal_eL30-like_sf"/>
</dbReference>
<evidence type="ECO:0000313" key="3">
    <source>
        <dbReference type="Proteomes" id="UP000516361"/>
    </source>
</evidence>
<organism evidence="2 3">
    <name type="scientific">Tepiditoga spiralis</name>
    <dbReference type="NCBI Taxonomy" id="2108365"/>
    <lineage>
        <taxon>Bacteria</taxon>
        <taxon>Thermotogati</taxon>
        <taxon>Thermotogota</taxon>
        <taxon>Thermotogae</taxon>
        <taxon>Petrotogales</taxon>
        <taxon>Petrotogaceae</taxon>
        <taxon>Tepiditoga</taxon>
    </lineage>
</organism>
<dbReference type="InterPro" id="IPR004038">
    <property type="entry name" value="Ribosomal_eL8/eL30/eS12/Gad45"/>
</dbReference>
<dbReference type="KEGG" id="ocy:OSSY52_04070"/>
<protein>
    <recommendedName>
        <fullName evidence="1">Ribosomal protein eL8/eL30/eS12/Gadd45 domain-containing protein</fullName>
    </recommendedName>
</protein>
<name>A0A7G1G4V5_9BACT</name>
<dbReference type="RefSeq" id="WP_190615382.1">
    <property type="nucleotide sequence ID" value="NZ_AP018712.1"/>
</dbReference>
<dbReference type="AlphaFoldDB" id="A0A7G1G4V5"/>
<feature type="domain" description="Ribosomal protein eL8/eL30/eS12/Gadd45" evidence="1">
    <location>
        <begin position="7"/>
        <end position="93"/>
    </location>
</feature>
<evidence type="ECO:0000259" key="1">
    <source>
        <dbReference type="Pfam" id="PF01248"/>
    </source>
</evidence>
<dbReference type="Gene3D" id="3.30.1330.30">
    <property type="match status" value="1"/>
</dbReference>
<dbReference type="Pfam" id="PF01248">
    <property type="entry name" value="Ribosomal_L7Ae"/>
    <property type="match status" value="1"/>
</dbReference>
<dbReference type="InParanoid" id="A0A7G1G4V5"/>
<dbReference type="EMBL" id="AP018712">
    <property type="protein sequence ID" value="BBE30266.1"/>
    <property type="molecule type" value="Genomic_DNA"/>
</dbReference>
<sequence>MNKEDKILGLIGFSSRTRSFVFGKDGIRSYIKSLQNKKVVIIASDTGKSTKDDTIKRCESFNVPCVVLKTKTKEDLSNALGKTEVSIVGIEDENIVKGILDLVGGDA</sequence>
<gene>
    <name evidence="2" type="ORF">OSSY52_04070</name>
</gene>
<proteinExistence type="predicted"/>
<reference evidence="2 3" key="1">
    <citation type="submission" date="2018-06" db="EMBL/GenBank/DDBJ databases">
        <title>Genome sequencing of Oceanotoga sp. sy52.</title>
        <authorList>
            <person name="Mori K."/>
        </authorList>
    </citation>
    <scope>NUCLEOTIDE SEQUENCE [LARGE SCALE GENOMIC DNA]</scope>
    <source>
        <strain evidence="3">sy52</strain>
    </source>
</reference>
<accession>A0A7G1G4V5</accession>
<dbReference type="SUPFAM" id="SSF55315">
    <property type="entry name" value="L30e-like"/>
    <property type="match status" value="1"/>
</dbReference>
<evidence type="ECO:0000313" key="2">
    <source>
        <dbReference type="EMBL" id="BBE30266.1"/>
    </source>
</evidence>
<dbReference type="Proteomes" id="UP000516361">
    <property type="component" value="Chromosome"/>
</dbReference>